<gene>
    <name evidence="1" type="ORF">FOB44_08235</name>
</gene>
<protein>
    <recommendedName>
        <fullName evidence="3">Bacteriocin</fullName>
    </recommendedName>
</protein>
<dbReference type="EMBL" id="CP050995">
    <property type="protein sequence ID" value="QIY90657.1"/>
    <property type="molecule type" value="Genomic_DNA"/>
</dbReference>
<evidence type="ECO:0008006" key="3">
    <source>
        <dbReference type="Google" id="ProtNLM"/>
    </source>
</evidence>
<evidence type="ECO:0000313" key="2">
    <source>
        <dbReference type="Proteomes" id="UP000501570"/>
    </source>
</evidence>
<reference evidence="1 2" key="1">
    <citation type="submission" date="2019-09" db="EMBL/GenBank/DDBJ databases">
        <title>FDA dAtabase for Regulatory Grade micrObial Sequences (FDA-ARGOS): Supporting development and validation of Infectious Disease Dx tests.</title>
        <authorList>
            <person name="Sciortino C."/>
            <person name="Tallon L."/>
            <person name="Sadzewicz L."/>
            <person name="Vavikolanu K."/>
            <person name="Mehta A."/>
            <person name="Aluvathingal J."/>
            <person name="Nadendla S."/>
            <person name="Nandy P."/>
            <person name="Geyer C."/>
            <person name="Yan Y."/>
            <person name="Sichtig H."/>
        </authorList>
    </citation>
    <scope>NUCLEOTIDE SEQUENCE [LARGE SCALE GENOMIC DNA]</scope>
    <source>
        <strain evidence="1 2">FDAARGOS_636</strain>
    </source>
</reference>
<accession>A0ABX6KQD3</accession>
<name>A0ABX6KQD3_CHRGL</name>
<proteinExistence type="predicted"/>
<evidence type="ECO:0000313" key="1">
    <source>
        <dbReference type="EMBL" id="QIY90657.1"/>
    </source>
</evidence>
<sequence>MSVTTFKKLSRKEQKEIKGSLQARKCRTTEPQCDPGECCTGGFCLPSPVIQCEPILE</sequence>
<keyword evidence="2" id="KW-1185">Reference proteome</keyword>
<organism evidence="1 2">
    <name type="scientific">Chryseobacterium gallinarum</name>
    <dbReference type="NCBI Taxonomy" id="1324352"/>
    <lineage>
        <taxon>Bacteria</taxon>
        <taxon>Pseudomonadati</taxon>
        <taxon>Bacteroidota</taxon>
        <taxon>Flavobacteriia</taxon>
        <taxon>Flavobacteriales</taxon>
        <taxon>Weeksellaceae</taxon>
        <taxon>Chryseobacterium group</taxon>
        <taxon>Chryseobacterium</taxon>
    </lineage>
</organism>
<dbReference type="Proteomes" id="UP000501570">
    <property type="component" value="Chromosome"/>
</dbReference>
<dbReference type="RefSeq" id="WP_168238226.1">
    <property type="nucleotide sequence ID" value="NZ_CP050995.1"/>
</dbReference>